<reference evidence="3" key="1">
    <citation type="submission" date="2020-06" db="EMBL/GenBank/DDBJ databases">
        <authorList>
            <consortium name="Plant Systems Biology data submission"/>
        </authorList>
    </citation>
    <scope>NUCLEOTIDE SEQUENCE</scope>
    <source>
        <strain evidence="3">D6</strain>
    </source>
</reference>
<dbReference type="Proteomes" id="UP001153069">
    <property type="component" value="Unassembled WGS sequence"/>
</dbReference>
<feature type="compositionally biased region" description="Polar residues" evidence="1">
    <location>
        <begin position="87"/>
        <end position="97"/>
    </location>
</feature>
<feature type="compositionally biased region" description="Basic residues" evidence="1">
    <location>
        <begin position="101"/>
        <end position="115"/>
    </location>
</feature>
<evidence type="ECO:0000256" key="1">
    <source>
        <dbReference type="SAM" id="MobiDB-lite"/>
    </source>
</evidence>
<evidence type="ECO:0000313" key="3">
    <source>
        <dbReference type="EMBL" id="CAB9526278.1"/>
    </source>
</evidence>
<feature type="domain" description="Right handed beta helix" evidence="2">
    <location>
        <begin position="460"/>
        <end position="566"/>
    </location>
</feature>
<dbReference type="InterPro" id="IPR036047">
    <property type="entry name" value="F-box-like_dom_sf"/>
</dbReference>
<protein>
    <recommendedName>
        <fullName evidence="2">Right handed beta helix domain-containing protein</fullName>
    </recommendedName>
</protein>
<feature type="compositionally biased region" description="Polar residues" evidence="1">
    <location>
        <begin position="14"/>
        <end position="23"/>
    </location>
</feature>
<dbReference type="AlphaFoldDB" id="A0A9N8ET61"/>
<name>A0A9N8ET61_9STRA</name>
<accession>A0A9N8ET61</accession>
<dbReference type="InterPro" id="IPR039448">
    <property type="entry name" value="Beta_helix"/>
</dbReference>
<organism evidence="3 4">
    <name type="scientific">Seminavis robusta</name>
    <dbReference type="NCBI Taxonomy" id="568900"/>
    <lineage>
        <taxon>Eukaryota</taxon>
        <taxon>Sar</taxon>
        <taxon>Stramenopiles</taxon>
        <taxon>Ochrophyta</taxon>
        <taxon>Bacillariophyta</taxon>
        <taxon>Bacillariophyceae</taxon>
        <taxon>Bacillariophycidae</taxon>
        <taxon>Naviculales</taxon>
        <taxon>Naviculaceae</taxon>
        <taxon>Seminavis</taxon>
    </lineage>
</organism>
<feature type="compositionally biased region" description="Polar residues" evidence="1">
    <location>
        <begin position="32"/>
        <end position="59"/>
    </location>
</feature>
<dbReference type="SUPFAM" id="SSF51126">
    <property type="entry name" value="Pectin lyase-like"/>
    <property type="match status" value="1"/>
</dbReference>
<feature type="region of interest" description="Disordered" evidence="1">
    <location>
        <begin position="1"/>
        <end position="122"/>
    </location>
</feature>
<evidence type="ECO:0000259" key="2">
    <source>
        <dbReference type="Pfam" id="PF13229"/>
    </source>
</evidence>
<dbReference type="Pfam" id="PF13229">
    <property type="entry name" value="Beta_helix"/>
    <property type="match status" value="1"/>
</dbReference>
<dbReference type="OrthoDB" id="45379at2759"/>
<sequence length="630" mass="68703">MTTTLRQSADDWRATTTSSSMRSDFSAPVANKQRSVVSLAASHQSRPVQVATATLSSSSEGGGVAPPEHRMDRRLSISSVASSSASQIPTTSASITVKTGRPPRFRRRRSSKKNKMANSVMVKGGPPENVMQWLEICCPNDVLPKVLAFCGPQMTATLMATNRYWFHLIAHNDGIWRGLCEGLYKWKEGQDEMPESWKEYYRLHPCVPIDYPTIPRAMAIVTKKRSNNHQSVSQYIRPVASKKEQTQSVEILLRPGKHVVKESLVVTAAPNVTVTLKTMELPKNRFYSPKLAFAEQQQAQSSPEPKSKGRNSPLRQYFLGCKSAASAVPGNLSSDAEHISFDDSETSEQSLVFLNQNNNNNDGHRGSLSIQDTHRIQMLATSPSMTPPQYPERATLVLRTRRLNEPVVRIRQGAFRLCKVDLVHASQGVDIWNGNAAIQVQPPMGADNVPEPVVPKPSALLDHIAISSKSGRGVVCLDGGTVELERCMIHDCAATGLYIGGPGSSAYVTHTDVIRNGIGSRLPPSTRTPRVTSGHSGVYLEQGLAQISECNISSNHLTGISAVSFENAILKLSKSDLVANGNGNLEMPPPGTLSYDKSDIAKDNNLASVGRPCLRSNLELPARIRPRASF</sequence>
<dbReference type="SUPFAM" id="SSF81383">
    <property type="entry name" value="F-box domain"/>
    <property type="match status" value="1"/>
</dbReference>
<feature type="compositionally biased region" description="Polar residues" evidence="1">
    <location>
        <begin position="295"/>
        <end position="304"/>
    </location>
</feature>
<dbReference type="InterPro" id="IPR011050">
    <property type="entry name" value="Pectin_lyase_fold/virulence"/>
</dbReference>
<feature type="compositionally biased region" description="Low complexity" evidence="1">
    <location>
        <begin position="76"/>
        <end position="86"/>
    </location>
</feature>
<keyword evidence="4" id="KW-1185">Reference proteome</keyword>
<dbReference type="EMBL" id="CAICTM010001802">
    <property type="protein sequence ID" value="CAB9526278.1"/>
    <property type="molecule type" value="Genomic_DNA"/>
</dbReference>
<feature type="region of interest" description="Disordered" evidence="1">
    <location>
        <begin position="294"/>
        <end position="314"/>
    </location>
</feature>
<evidence type="ECO:0000313" key="4">
    <source>
        <dbReference type="Proteomes" id="UP001153069"/>
    </source>
</evidence>
<gene>
    <name evidence="3" type="ORF">SEMRO_1804_G298680.1</name>
</gene>
<proteinExistence type="predicted"/>
<comment type="caution">
    <text evidence="3">The sequence shown here is derived from an EMBL/GenBank/DDBJ whole genome shotgun (WGS) entry which is preliminary data.</text>
</comment>